<keyword evidence="6" id="KW-0378">Hydrolase</keyword>
<dbReference type="Pfam" id="PF00102">
    <property type="entry name" value="Y_phosphatase"/>
    <property type="match status" value="1"/>
</dbReference>
<evidence type="ECO:0000256" key="1">
    <source>
        <dbReference type="ARBA" id="ARBA00004496"/>
    </source>
</evidence>
<keyword evidence="3" id="KW-0963">Cytoplasm</keyword>
<dbReference type="PANTHER" id="PTHR46559:SF4">
    <property type="entry name" value="PROTEIN TYROSINE PHOSPHATASE NON-RECEPTOR TYPE 11"/>
    <property type="match status" value="1"/>
</dbReference>
<evidence type="ECO:0000259" key="14">
    <source>
        <dbReference type="PROSITE" id="PS50056"/>
    </source>
</evidence>
<dbReference type="OMA" id="RIMHARP"/>
<evidence type="ECO:0000256" key="11">
    <source>
        <dbReference type="SAM" id="MobiDB-lite"/>
    </source>
</evidence>
<dbReference type="SMART" id="SM00194">
    <property type="entry name" value="PTPc"/>
    <property type="match status" value="1"/>
</dbReference>
<feature type="domain" description="Tyrosine specific protein phosphatases" evidence="14">
    <location>
        <begin position="354"/>
        <end position="430"/>
    </location>
</feature>
<dbReference type="GO" id="GO:0004726">
    <property type="term" value="F:non-membrane spanning protein tyrosine phosphatase activity"/>
    <property type="evidence" value="ECO:0007669"/>
    <property type="project" value="TreeGrafter"/>
</dbReference>
<evidence type="ECO:0000313" key="16">
    <source>
        <dbReference type="Proteomes" id="UP000240080"/>
    </source>
</evidence>
<reference evidence="15 16" key="1">
    <citation type="journal article" date="2012" name="Nature">
        <title>The bonobo genome compared with the chimpanzee and human genomes.</title>
        <authorList>
            <person name="Prufer K."/>
            <person name="Munch K."/>
            <person name="Hellmann I."/>
            <person name="Akagi K."/>
            <person name="Miller J.R."/>
            <person name="Walenz B."/>
            <person name="Koren S."/>
            <person name="Sutton G."/>
            <person name="Kodira C."/>
            <person name="Winer R."/>
            <person name="Knight J.R."/>
            <person name="Mullikin J.C."/>
            <person name="Meader S.J."/>
            <person name="Ponting C.P."/>
            <person name="Lunter G."/>
            <person name="Higashino S."/>
            <person name="Hobolth A."/>
            <person name="Dutheil J."/>
            <person name="Karakoc E."/>
            <person name="Alkan C."/>
            <person name="Sajjadian S."/>
            <person name="Catacchio C.R."/>
            <person name="Ventura M."/>
            <person name="Marques-Bonet T."/>
            <person name="Eichler E.E."/>
            <person name="Andre C."/>
            <person name="Atencia R."/>
            <person name="Mugisha L."/>
            <person name="Junhold J."/>
            <person name="Patterson N."/>
            <person name="Siebauer M."/>
            <person name="Good J.M."/>
            <person name="Fischer A."/>
            <person name="Ptak S.E."/>
            <person name="Lachmann M."/>
            <person name="Symer D.E."/>
            <person name="Mailund T."/>
            <person name="Schierup M.H."/>
            <person name="Andres A.M."/>
            <person name="Kelso J."/>
            <person name="Paabo S."/>
        </authorList>
    </citation>
    <scope>NUCLEOTIDE SEQUENCE [LARGE SCALE GENOMIC DNA]</scope>
</reference>
<dbReference type="FunFam" id="3.30.505.10:FF:000012">
    <property type="entry name" value="Tyrosine-protein phosphatase non-receptor type"/>
    <property type="match status" value="1"/>
</dbReference>
<accession>A0A2R9BII6</accession>
<feature type="region of interest" description="Disordered" evidence="11">
    <location>
        <begin position="466"/>
        <end position="486"/>
    </location>
</feature>
<dbReference type="InterPro" id="IPR029021">
    <property type="entry name" value="Prot-tyrosine_phosphatase-like"/>
</dbReference>
<dbReference type="GO" id="GO:0051897">
    <property type="term" value="P:positive regulation of phosphatidylinositol 3-kinase/protein kinase B signal transduction"/>
    <property type="evidence" value="ECO:0007669"/>
    <property type="project" value="UniProtKB-ARBA"/>
</dbReference>
<evidence type="ECO:0000256" key="3">
    <source>
        <dbReference type="ARBA" id="ARBA00022490"/>
    </source>
</evidence>
<dbReference type="CDD" id="cd10340">
    <property type="entry name" value="SH2_N-SH2_SHP_like"/>
    <property type="match status" value="1"/>
</dbReference>
<dbReference type="STRING" id="9597.ENSPPAP00000029143"/>
<dbReference type="PRINTS" id="PR00700">
    <property type="entry name" value="PRTYPHPHTASE"/>
</dbReference>
<dbReference type="Gene3D" id="3.90.190.10">
    <property type="entry name" value="Protein tyrosine phosphatase superfamily"/>
    <property type="match status" value="1"/>
</dbReference>
<reference evidence="15" key="3">
    <citation type="submission" date="2025-09" db="UniProtKB">
        <authorList>
            <consortium name="Ensembl"/>
        </authorList>
    </citation>
    <scope>IDENTIFICATION</scope>
</reference>
<evidence type="ECO:0000256" key="5">
    <source>
        <dbReference type="ARBA" id="ARBA00022737"/>
    </source>
</evidence>
<keyword evidence="8 10" id="KW-0727">SH2 domain</keyword>
<evidence type="ECO:0000259" key="13">
    <source>
        <dbReference type="PROSITE" id="PS50055"/>
    </source>
</evidence>
<dbReference type="GO" id="GO:0060338">
    <property type="term" value="P:regulation of type I interferon-mediated signaling pathway"/>
    <property type="evidence" value="ECO:0007669"/>
    <property type="project" value="UniProtKB-ARBA"/>
</dbReference>
<evidence type="ECO:0000256" key="10">
    <source>
        <dbReference type="PROSITE-ProRule" id="PRU00191"/>
    </source>
</evidence>
<dbReference type="GO" id="GO:0005737">
    <property type="term" value="C:cytoplasm"/>
    <property type="evidence" value="ECO:0007669"/>
    <property type="project" value="UniProtKB-SubCell"/>
</dbReference>
<dbReference type="SMART" id="SM00404">
    <property type="entry name" value="PTPc_motif"/>
    <property type="match status" value="1"/>
</dbReference>
<dbReference type="CDD" id="cd09931">
    <property type="entry name" value="SH2_C-SH2_SHP_like"/>
    <property type="match status" value="1"/>
</dbReference>
<dbReference type="PANTHER" id="PTHR46559">
    <property type="entry name" value="TYROSINE-PROTEIN PHOSPHATASE NON-RECEPTOR TYPE 11"/>
    <property type="match status" value="1"/>
</dbReference>
<dbReference type="AlphaFoldDB" id="A0A2R9BII6"/>
<sequence length="511" mass="58370">MTLWRWFHPNITGVEAENPLLIRGADSSFLASNPGDFTLFVRRNGAVTHIKIQNTGPNTGDYCDLCGGEKFSTLAELVRHYTEHHGQLKEKNGDVIELKYPLNCADPATERWFQGHLSGKEAEKLLTEKGKHGSFLVRESQSHLGDFVLSMRTSDDKGESNNGKSKVAHVMICCQELKYDVGGGERYDSLTDLVEHYKKNPMMETWGTPLNTTRINAAEIESRIRELSKLAETTIKSNKAFGKNLRHYNNRSRVKGKKTKTKIDIKITCPLIIPGVTLPHKASKCVKYWPDEYAVKEYGIMRVRNVRESAAHNYMLRELKLSKVGQGNMERMVWQYHFWTWPDHGVPIDPRGVLDFLEEVHHKQERIMHARPVVVHGSAGIGRTGTYVVIDILTDINREKGVDCDTDVLKTIQMVQSQRSGMVQTEAQYRFIYMAVQHYTETLQRRIEEEQKSKRKGHEYTNIKYSLADQTSGDQSPLPPCTPTPRCAEIRADSARVYENMGLMQQQKSFR</sequence>
<keyword evidence="4" id="KW-0597">Phosphoprotein</keyword>
<evidence type="ECO:0000256" key="9">
    <source>
        <dbReference type="ARBA" id="ARBA00051722"/>
    </source>
</evidence>
<dbReference type="GO" id="GO:0030971">
    <property type="term" value="F:receptor tyrosine kinase binding"/>
    <property type="evidence" value="ECO:0007669"/>
    <property type="project" value="TreeGrafter"/>
</dbReference>
<feature type="domain" description="SH2" evidence="12">
    <location>
        <begin position="6"/>
        <end position="102"/>
    </location>
</feature>
<dbReference type="SUPFAM" id="SSF55550">
    <property type="entry name" value="SH2 domain"/>
    <property type="match status" value="2"/>
</dbReference>
<dbReference type="InterPro" id="IPR003595">
    <property type="entry name" value="Tyr_Pase_cat"/>
</dbReference>
<dbReference type="InterPro" id="IPR036860">
    <property type="entry name" value="SH2_dom_sf"/>
</dbReference>
<proteinExistence type="predicted"/>
<evidence type="ECO:0000256" key="8">
    <source>
        <dbReference type="ARBA" id="ARBA00022999"/>
    </source>
</evidence>
<evidence type="ECO:0000313" key="15">
    <source>
        <dbReference type="Ensembl" id="ENSPPAP00000029143.1"/>
    </source>
</evidence>
<dbReference type="EMBL" id="AJFE02075900">
    <property type="status" value="NOT_ANNOTATED_CDS"/>
    <property type="molecule type" value="Genomic_DNA"/>
</dbReference>
<dbReference type="GO" id="GO:0070374">
    <property type="term" value="P:positive regulation of ERK1 and ERK2 cascade"/>
    <property type="evidence" value="ECO:0007669"/>
    <property type="project" value="TreeGrafter"/>
</dbReference>
<dbReference type="InterPro" id="IPR000387">
    <property type="entry name" value="Tyr_Pase_dom"/>
</dbReference>
<protein>
    <recommendedName>
        <fullName evidence="2">protein-tyrosine-phosphatase</fullName>
        <ecNumber evidence="2">3.1.3.48</ecNumber>
    </recommendedName>
</protein>
<dbReference type="SMART" id="SM00252">
    <property type="entry name" value="SH2"/>
    <property type="match status" value="2"/>
</dbReference>
<dbReference type="Pfam" id="PF00017">
    <property type="entry name" value="SH2"/>
    <property type="match status" value="2"/>
</dbReference>
<keyword evidence="7" id="KW-0904">Protein phosphatase</keyword>
<name>A0A2R9BII6_PANPA</name>
<dbReference type="GO" id="GO:1902564">
    <property type="term" value="P:negative regulation of neutrophil activation"/>
    <property type="evidence" value="ECO:0007669"/>
    <property type="project" value="UniProtKB-ARBA"/>
</dbReference>
<dbReference type="InterPro" id="IPR000980">
    <property type="entry name" value="SH2"/>
</dbReference>
<dbReference type="EC" id="3.1.3.48" evidence="2"/>
<keyword evidence="5" id="KW-0677">Repeat</keyword>
<dbReference type="PROSITE" id="PS50056">
    <property type="entry name" value="TYR_PHOSPHATASE_2"/>
    <property type="match status" value="1"/>
</dbReference>
<dbReference type="PROSITE" id="PS50001">
    <property type="entry name" value="SH2"/>
    <property type="match status" value="2"/>
</dbReference>
<dbReference type="GeneTree" id="ENSGT00940000153876"/>
<feature type="domain" description="Tyrosine-protein phosphatase" evidence="13">
    <location>
        <begin position="186"/>
        <end position="439"/>
    </location>
</feature>
<dbReference type="SUPFAM" id="SSF52799">
    <property type="entry name" value="(Phosphotyrosine protein) phosphatases II"/>
    <property type="match status" value="1"/>
</dbReference>
<dbReference type="FunFam" id="3.30.505.10:FF:000018">
    <property type="entry name" value="Tyrosine-protein phosphatase non-receptor type"/>
    <property type="match status" value="1"/>
</dbReference>
<evidence type="ECO:0000256" key="6">
    <source>
        <dbReference type="ARBA" id="ARBA00022801"/>
    </source>
</evidence>
<dbReference type="PRINTS" id="PR00401">
    <property type="entry name" value="SH2DOMAIN"/>
</dbReference>
<dbReference type="Gene3D" id="3.30.505.10">
    <property type="entry name" value="SH2 domain"/>
    <property type="match status" value="2"/>
</dbReference>
<organism evidence="15 16">
    <name type="scientific">Pan paniscus</name>
    <name type="common">Pygmy chimpanzee</name>
    <name type="synonym">Bonobo</name>
    <dbReference type="NCBI Taxonomy" id="9597"/>
    <lineage>
        <taxon>Eukaryota</taxon>
        <taxon>Metazoa</taxon>
        <taxon>Chordata</taxon>
        <taxon>Craniata</taxon>
        <taxon>Vertebrata</taxon>
        <taxon>Euteleostomi</taxon>
        <taxon>Mammalia</taxon>
        <taxon>Eutheria</taxon>
        <taxon>Euarchontoglires</taxon>
        <taxon>Primates</taxon>
        <taxon>Haplorrhini</taxon>
        <taxon>Catarrhini</taxon>
        <taxon>Hominidae</taxon>
        <taxon>Pan</taxon>
    </lineage>
</organism>
<comment type="subcellular location">
    <subcellularLocation>
        <location evidence="1">Cytoplasm</location>
    </subcellularLocation>
</comment>
<keyword evidence="16" id="KW-1185">Reference proteome</keyword>
<dbReference type="Ensembl" id="ENSPPAT00000051991.1">
    <property type="protein sequence ID" value="ENSPPAP00000029143.1"/>
    <property type="gene ID" value="ENSPPAG00000037576.1"/>
</dbReference>
<dbReference type="Proteomes" id="UP000240080">
    <property type="component" value="Chromosome 8"/>
</dbReference>
<dbReference type="GO" id="GO:0050839">
    <property type="term" value="F:cell adhesion molecule binding"/>
    <property type="evidence" value="ECO:0007669"/>
    <property type="project" value="TreeGrafter"/>
</dbReference>
<dbReference type="GO" id="GO:0031295">
    <property type="term" value="P:T cell costimulation"/>
    <property type="evidence" value="ECO:0007669"/>
    <property type="project" value="UniProtKB-ARBA"/>
</dbReference>
<comment type="catalytic activity">
    <reaction evidence="9">
        <text>O-phospho-L-tyrosyl-[protein] + H2O = L-tyrosyl-[protein] + phosphate</text>
        <dbReference type="Rhea" id="RHEA:10684"/>
        <dbReference type="Rhea" id="RHEA-COMP:10136"/>
        <dbReference type="Rhea" id="RHEA-COMP:20101"/>
        <dbReference type="ChEBI" id="CHEBI:15377"/>
        <dbReference type="ChEBI" id="CHEBI:43474"/>
        <dbReference type="ChEBI" id="CHEBI:46858"/>
        <dbReference type="ChEBI" id="CHEBI:61978"/>
        <dbReference type="EC" id="3.1.3.48"/>
    </reaction>
</comment>
<feature type="domain" description="SH2" evidence="12">
    <location>
        <begin position="112"/>
        <end position="210"/>
    </location>
</feature>
<dbReference type="PROSITE" id="PS50055">
    <property type="entry name" value="TYR_PHOSPHATASE_PTP"/>
    <property type="match status" value="1"/>
</dbReference>
<dbReference type="InterPro" id="IPR000242">
    <property type="entry name" value="PTP_cat"/>
</dbReference>
<evidence type="ECO:0000259" key="12">
    <source>
        <dbReference type="PROSITE" id="PS50001"/>
    </source>
</evidence>
<reference evidence="15" key="2">
    <citation type="submission" date="2025-08" db="UniProtKB">
        <authorList>
            <consortium name="Ensembl"/>
        </authorList>
    </citation>
    <scope>IDENTIFICATION</scope>
</reference>
<evidence type="ECO:0000256" key="7">
    <source>
        <dbReference type="ARBA" id="ARBA00022912"/>
    </source>
</evidence>
<evidence type="ECO:0000256" key="2">
    <source>
        <dbReference type="ARBA" id="ARBA00013064"/>
    </source>
</evidence>
<evidence type="ECO:0000256" key="4">
    <source>
        <dbReference type="ARBA" id="ARBA00022553"/>
    </source>
</evidence>